<evidence type="ECO:0000313" key="2">
    <source>
        <dbReference type="EMBL" id="MDT0247864.1"/>
    </source>
</evidence>
<name>A0AAE4G2B0_9ACTO</name>
<comment type="caution">
    <text evidence="2">The sequence shown here is derived from an EMBL/GenBank/DDBJ whole genome shotgun (WGS) entry which is preliminary data.</text>
</comment>
<dbReference type="RefSeq" id="WP_311372107.1">
    <property type="nucleotide sequence ID" value="NZ_JAMZMH010000002.1"/>
</dbReference>
<evidence type="ECO:0000259" key="1">
    <source>
        <dbReference type="Pfam" id="PF01402"/>
    </source>
</evidence>
<gene>
    <name evidence="2" type="ORF">RMW62_02040</name>
</gene>
<dbReference type="GO" id="GO:0006355">
    <property type="term" value="P:regulation of DNA-templated transcription"/>
    <property type="evidence" value="ECO:0007669"/>
    <property type="project" value="InterPro"/>
</dbReference>
<dbReference type="EMBL" id="JAMZMH010000002">
    <property type="protein sequence ID" value="MDT0247864.1"/>
    <property type="molecule type" value="Genomic_DNA"/>
</dbReference>
<dbReference type="InterPro" id="IPR002145">
    <property type="entry name" value="CopG"/>
</dbReference>
<accession>A0AAE4G2B0</accession>
<proteinExistence type="predicted"/>
<dbReference type="Pfam" id="PF01402">
    <property type="entry name" value="RHH_1"/>
    <property type="match status" value="1"/>
</dbReference>
<dbReference type="Proteomes" id="UP001180729">
    <property type="component" value="Unassembled WGS sequence"/>
</dbReference>
<reference evidence="2" key="1">
    <citation type="submission" date="2022-06" db="EMBL/GenBank/DDBJ databases">
        <title>Draft Genome Sequences of Three Actinomyces oris Strains, Isolated from Healthy Human Feces.</title>
        <authorList>
            <person name="Ye Y."/>
            <person name="Liu C."/>
            <person name="Zhao J."/>
            <person name="Xu J."/>
            <person name="Huang H."/>
            <person name="Wang B."/>
            <person name="Wei J."/>
            <person name="Jing X."/>
        </authorList>
    </citation>
    <scope>NUCLEOTIDE SEQUENCE</scope>
    <source>
        <strain evidence="2">CNGBCC1803368</strain>
    </source>
</reference>
<dbReference type="AlphaFoldDB" id="A0AAE4G2B0"/>
<feature type="domain" description="Ribbon-helix-helix protein CopG" evidence="1">
    <location>
        <begin position="102"/>
        <end position="134"/>
    </location>
</feature>
<sequence length="139" mass="14767">MSSGYRKSSSSNGGWSEVGFFVSIGGGVELSSVAVAGKTPRPSFVYDLAVGEHLLHGRRVSDEQIQAWADEAEAGYDLLRLPRPTLGRPPVGRGPGTVVAGRLDEELLAALLKRAADERITNRSEAVRAAVKQWAHAAA</sequence>
<evidence type="ECO:0000313" key="3">
    <source>
        <dbReference type="Proteomes" id="UP001180729"/>
    </source>
</evidence>
<organism evidence="2 3">
    <name type="scientific">Actinomyces oris</name>
    <dbReference type="NCBI Taxonomy" id="544580"/>
    <lineage>
        <taxon>Bacteria</taxon>
        <taxon>Bacillati</taxon>
        <taxon>Actinomycetota</taxon>
        <taxon>Actinomycetes</taxon>
        <taxon>Actinomycetales</taxon>
        <taxon>Actinomycetaceae</taxon>
        <taxon>Actinomyces</taxon>
    </lineage>
</organism>
<dbReference type="InterPro" id="IPR013321">
    <property type="entry name" value="Arc_rbn_hlx_hlx"/>
</dbReference>
<dbReference type="Gene3D" id="1.10.1220.10">
    <property type="entry name" value="Met repressor-like"/>
    <property type="match status" value="1"/>
</dbReference>
<protein>
    <submittedName>
        <fullName evidence="2">Ribbon-helix-helix protein, CopG family</fullName>
    </submittedName>
</protein>